<dbReference type="PANTHER" id="PTHR27005">
    <property type="entry name" value="WALL-ASSOCIATED RECEPTOR KINASE-LIKE 21"/>
    <property type="match status" value="1"/>
</dbReference>
<sequence>MTGNMPLSLEKSEIERNLATYFVTSLKENRLFQIIEPRILREGSLEQLQGVGVLVKRCLNLRGEERPTMKEVANELEGLRKLSKHPWIEQDNVEESEARLGEQSGLYAIDIGTEFSTGVYSVQDSLNSKLISPHPR</sequence>
<proteinExistence type="predicted"/>
<keyword evidence="4" id="KW-1185">Reference proteome</keyword>
<keyword evidence="1" id="KW-0547">Nucleotide-binding</keyword>
<dbReference type="InterPro" id="IPR045274">
    <property type="entry name" value="WAK-like"/>
</dbReference>
<protein>
    <submittedName>
        <fullName evidence="3">Uncharacterized protein</fullName>
    </submittedName>
</protein>
<reference evidence="3 4" key="1">
    <citation type="journal article" date="2023" name="bioRxiv">
        <title>Genome report: Whole genome sequence and annotation of Penstemon davidsonii.</title>
        <authorList>
            <person name="Ostevik K.L."/>
            <person name="Alabady M."/>
            <person name="Zhang M."/>
            <person name="Rausher M.D."/>
        </authorList>
    </citation>
    <scope>NUCLEOTIDE SEQUENCE [LARGE SCALE GENOMIC DNA]</scope>
    <source>
        <strain evidence="3">DNT005</strain>
        <tissue evidence="3">Whole leaf</tissue>
    </source>
</reference>
<dbReference type="Gene3D" id="1.10.510.10">
    <property type="entry name" value="Transferase(Phosphotransferase) domain 1"/>
    <property type="match status" value="1"/>
</dbReference>
<comment type="caution">
    <text evidence="3">The sequence shown here is derived from an EMBL/GenBank/DDBJ whole genome shotgun (WGS) entry which is preliminary data.</text>
</comment>
<evidence type="ECO:0000313" key="3">
    <source>
        <dbReference type="EMBL" id="KAK4478461.1"/>
    </source>
</evidence>
<organism evidence="3 4">
    <name type="scientific">Penstemon davidsonii</name>
    <dbReference type="NCBI Taxonomy" id="160366"/>
    <lineage>
        <taxon>Eukaryota</taxon>
        <taxon>Viridiplantae</taxon>
        <taxon>Streptophyta</taxon>
        <taxon>Embryophyta</taxon>
        <taxon>Tracheophyta</taxon>
        <taxon>Spermatophyta</taxon>
        <taxon>Magnoliopsida</taxon>
        <taxon>eudicotyledons</taxon>
        <taxon>Gunneridae</taxon>
        <taxon>Pentapetalae</taxon>
        <taxon>asterids</taxon>
        <taxon>lamiids</taxon>
        <taxon>Lamiales</taxon>
        <taxon>Plantaginaceae</taxon>
        <taxon>Cheloneae</taxon>
        <taxon>Penstemon</taxon>
    </lineage>
</organism>
<name>A0ABR0CPR8_9LAMI</name>
<gene>
    <name evidence="3" type="ORF">RD792_013936</name>
</gene>
<evidence type="ECO:0000313" key="4">
    <source>
        <dbReference type="Proteomes" id="UP001291926"/>
    </source>
</evidence>
<evidence type="ECO:0000256" key="1">
    <source>
        <dbReference type="ARBA" id="ARBA00022741"/>
    </source>
</evidence>
<dbReference type="Proteomes" id="UP001291926">
    <property type="component" value="Unassembled WGS sequence"/>
</dbReference>
<keyword evidence="2" id="KW-0067">ATP-binding</keyword>
<evidence type="ECO:0000256" key="2">
    <source>
        <dbReference type="ARBA" id="ARBA00022840"/>
    </source>
</evidence>
<dbReference type="PANTHER" id="PTHR27005:SF283">
    <property type="entry name" value="OS02G0633066 PROTEIN"/>
    <property type="match status" value="1"/>
</dbReference>
<accession>A0ABR0CPR8</accession>
<dbReference type="EMBL" id="JAYDYQ010002687">
    <property type="protein sequence ID" value="KAK4478461.1"/>
    <property type="molecule type" value="Genomic_DNA"/>
</dbReference>